<evidence type="ECO:0000313" key="2">
    <source>
        <dbReference type="EMBL" id="CCC47498.1"/>
    </source>
</evidence>
<evidence type="ECO:0000256" key="1">
    <source>
        <dbReference type="SAM" id="MobiDB-lite"/>
    </source>
</evidence>
<organism evidence="2">
    <name type="scientific">Trypanosoma vivax (strain Y486)</name>
    <dbReference type="NCBI Taxonomy" id="1055687"/>
    <lineage>
        <taxon>Eukaryota</taxon>
        <taxon>Discoba</taxon>
        <taxon>Euglenozoa</taxon>
        <taxon>Kinetoplastea</taxon>
        <taxon>Metakinetoplastina</taxon>
        <taxon>Trypanosomatida</taxon>
        <taxon>Trypanosomatidae</taxon>
        <taxon>Trypanosoma</taxon>
        <taxon>Duttonella</taxon>
    </lineage>
</organism>
<feature type="region of interest" description="Disordered" evidence="1">
    <location>
        <begin position="227"/>
        <end position="253"/>
    </location>
</feature>
<feature type="region of interest" description="Disordered" evidence="1">
    <location>
        <begin position="174"/>
        <end position="200"/>
    </location>
</feature>
<protein>
    <submittedName>
        <fullName evidence="2">Uncharacterized protein</fullName>
    </submittedName>
</protein>
<dbReference type="VEuPathDB" id="TriTrypDB:TvY486_0401640"/>
<reference evidence="2" key="1">
    <citation type="journal article" date="2012" name="Proc. Natl. Acad. Sci. U.S.A.">
        <title>Antigenic diversity is generated by distinct evolutionary mechanisms in African trypanosome species.</title>
        <authorList>
            <person name="Jackson A.P."/>
            <person name="Berry A."/>
            <person name="Aslett M."/>
            <person name="Allison H.C."/>
            <person name="Burton P."/>
            <person name="Vavrova-Anderson J."/>
            <person name="Brown R."/>
            <person name="Browne H."/>
            <person name="Corton N."/>
            <person name="Hauser H."/>
            <person name="Gamble J."/>
            <person name="Gilderthorp R."/>
            <person name="Marcello L."/>
            <person name="McQuillan J."/>
            <person name="Otto T.D."/>
            <person name="Quail M.A."/>
            <person name="Sanders M.J."/>
            <person name="van Tonder A."/>
            <person name="Ginger M.L."/>
            <person name="Field M.C."/>
            <person name="Barry J.D."/>
            <person name="Hertz-Fowler C."/>
            <person name="Berriman M."/>
        </authorList>
    </citation>
    <scope>NUCLEOTIDE SEQUENCE</scope>
    <source>
        <strain evidence="2">Y486</strain>
    </source>
</reference>
<dbReference type="EMBL" id="HE573020">
    <property type="protein sequence ID" value="CCC47498.1"/>
    <property type="molecule type" value="Genomic_DNA"/>
</dbReference>
<gene>
    <name evidence="2" type="ORF">TVY486_0401640</name>
</gene>
<accession>G0TU64</accession>
<name>G0TU64_TRYVY</name>
<dbReference type="AlphaFoldDB" id="G0TU64"/>
<sequence length="300" mass="32166">MHSLNSHDNQTSKGREMSITWEDELLLRGVWPGSEMVSLLQPNHYSPHNRSEYNSGAPAGSCAILAMVNGYGSCHSSPRSDVKPANVSPLRNLSAKLRSRDPSSVACDENAVGYSSDSGLSSTWSRLLPVSVTSPRVVVPSLLPLQVNTPPPSRGSKEAQPGCALPLLGADVRRMGSRGSEPSHGGVDQEPHDNTSPRALAGNMIPIRDTEVTLGRKSGLSMANTWKGKSSRVNIDRHSSNDGRSSVPPTRPVRSRATVKVVKTLSSSSTDARVLGDGRSQQFEANELRFVLMPRTPCPA</sequence>
<proteinExistence type="predicted"/>